<reference evidence="1" key="1">
    <citation type="submission" date="2022-08" db="EMBL/GenBank/DDBJ databases">
        <title>Genome sequencing of akame (Lates japonicus).</title>
        <authorList>
            <person name="Hashiguchi Y."/>
            <person name="Takahashi H."/>
        </authorList>
    </citation>
    <scope>NUCLEOTIDE SEQUENCE</scope>
    <source>
        <strain evidence="1">Kochi</strain>
    </source>
</reference>
<protein>
    <submittedName>
        <fullName evidence="1">Nucleus accumbens-associated protein 1-like protein</fullName>
    </submittedName>
</protein>
<dbReference type="Proteomes" id="UP001279410">
    <property type="component" value="Unassembled WGS sequence"/>
</dbReference>
<accession>A0AAD3ND69</accession>
<dbReference type="PANTHER" id="PTHR13371">
    <property type="entry name" value="GLYCINE-, GLUTAMATE-, THIENYLCYCLOHEXYLPIPERIDINE-BINDING PROTEIN"/>
    <property type="match status" value="1"/>
</dbReference>
<keyword evidence="2" id="KW-1185">Reference proteome</keyword>
<dbReference type="EMBL" id="BRZM01000457">
    <property type="protein sequence ID" value="GLD70858.1"/>
    <property type="molecule type" value="Genomic_DNA"/>
</dbReference>
<dbReference type="AlphaFoldDB" id="A0AAD3ND69"/>
<evidence type="ECO:0000313" key="1">
    <source>
        <dbReference type="EMBL" id="GLD70858.1"/>
    </source>
</evidence>
<gene>
    <name evidence="1" type="ORF">AKAME5_002217700</name>
</gene>
<evidence type="ECO:0000313" key="2">
    <source>
        <dbReference type="Proteomes" id="UP001279410"/>
    </source>
</evidence>
<comment type="caution">
    <text evidence="1">The sequence shown here is derived from an EMBL/GenBank/DDBJ whole genome shotgun (WGS) entry which is preliminary data.</text>
</comment>
<dbReference type="InterPro" id="IPR052607">
    <property type="entry name" value="CEP104-like"/>
</dbReference>
<dbReference type="GO" id="GO:0005929">
    <property type="term" value="C:cilium"/>
    <property type="evidence" value="ECO:0007669"/>
    <property type="project" value="TreeGrafter"/>
</dbReference>
<dbReference type="PANTHER" id="PTHR13371:SF0">
    <property type="entry name" value="CENTROSOMAL PROTEIN OF 104 KDA"/>
    <property type="match status" value="1"/>
</dbReference>
<name>A0AAD3ND69_LATJO</name>
<sequence length="150" mass="17092">MTSASCLSSSSPALCDQWLCVPQSPGILYRPRWLCYRRFAHTEWLPGARKSGERERRVSSFEPTLCINFPARGPPLFRCKDSNHCPLCHSNFMPGEEAWKAHLMGREGCKQNSRRTAVSQRTQPAQVHTSDYKLVKSVLRDRGADQVRLD</sequence>
<proteinExistence type="predicted"/>
<organism evidence="1 2">
    <name type="scientific">Lates japonicus</name>
    <name type="common">Japanese lates</name>
    <dbReference type="NCBI Taxonomy" id="270547"/>
    <lineage>
        <taxon>Eukaryota</taxon>
        <taxon>Metazoa</taxon>
        <taxon>Chordata</taxon>
        <taxon>Craniata</taxon>
        <taxon>Vertebrata</taxon>
        <taxon>Euteleostomi</taxon>
        <taxon>Actinopterygii</taxon>
        <taxon>Neopterygii</taxon>
        <taxon>Teleostei</taxon>
        <taxon>Neoteleostei</taxon>
        <taxon>Acanthomorphata</taxon>
        <taxon>Carangaria</taxon>
        <taxon>Carangaria incertae sedis</taxon>
        <taxon>Centropomidae</taxon>
        <taxon>Lates</taxon>
    </lineage>
</organism>